<protein>
    <recommendedName>
        <fullName evidence="5">Copper amine oxidase-like N-terminal domain-containing protein</fullName>
    </recommendedName>
</protein>
<dbReference type="EMBL" id="QXIR01000001">
    <property type="protein sequence ID" value="RIW39089.1"/>
    <property type="molecule type" value="Genomic_DNA"/>
</dbReference>
<evidence type="ECO:0008006" key="5">
    <source>
        <dbReference type="Google" id="ProtNLM"/>
    </source>
</evidence>
<gene>
    <name evidence="3" type="ORF">D3H55_01690</name>
</gene>
<keyword evidence="2" id="KW-0732">Signal</keyword>
<feature type="chain" id="PRO_5017417037" description="Copper amine oxidase-like N-terminal domain-containing protein" evidence="2">
    <location>
        <begin position="26"/>
        <end position="272"/>
    </location>
</feature>
<comment type="caution">
    <text evidence="3">The sequence shown here is derived from an EMBL/GenBank/DDBJ whole genome shotgun (WGS) entry which is preliminary data.</text>
</comment>
<evidence type="ECO:0000256" key="1">
    <source>
        <dbReference type="SAM" id="MobiDB-lite"/>
    </source>
</evidence>
<feature type="signal peptide" evidence="2">
    <location>
        <begin position="1"/>
        <end position="25"/>
    </location>
</feature>
<keyword evidence="4" id="KW-1185">Reference proteome</keyword>
<proteinExistence type="predicted"/>
<dbReference type="Proteomes" id="UP000265801">
    <property type="component" value="Unassembled WGS sequence"/>
</dbReference>
<dbReference type="RefSeq" id="WP_119545158.1">
    <property type="nucleotide sequence ID" value="NZ_QXIR01000001.1"/>
</dbReference>
<reference evidence="3 4" key="1">
    <citation type="submission" date="2018-09" db="EMBL/GenBank/DDBJ databases">
        <title>Bacillus saliacetes sp. nov., isolated from Thai shrimp paste (Ka-pi).</title>
        <authorList>
            <person name="Daroonpunt R."/>
            <person name="Tanasupawat S."/>
            <person name="Yiamsombut S."/>
        </authorList>
    </citation>
    <scope>NUCLEOTIDE SEQUENCE [LARGE SCALE GENOMIC DNA]</scope>
    <source>
        <strain evidence="3 4">SKP7-4</strain>
    </source>
</reference>
<evidence type="ECO:0000313" key="3">
    <source>
        <dbReference type="EMBL" id="RIW39089.1"/>
    </source>
</evidence>
<evidence type="ECO:0000313" key="4">
    <source>
        <dbReference type="Proteomes" id="UP000265801"/>
    </source>
</evidence>
<organism evidence="3 4">
    <name type="scientific">Bacillus salacetis</name>
    <dbReference type="NCBI Taxonomy" id="2315464"/>
    <lineage>
        <taxon>Bacteria</taxon>
        <taxon>Bacillati</taxon>
        <taxon>Bacillota</taxon>
        <taxon>Bacilli</taxon>
        <taxon>Bacillales</taxon>
        <taxon>Bacillaceae</taxon>
        <taxon>Bacillus</taxon>
    </lineage>
</organism>
<sequence>MKGIKVLNVLVIFALVFCLAPSPSAQSNSTEAETYSIVIEEDIILSNGEKELGELKKGSTYLVNYDNDISSYEIQWNDKFYVIDEKFHDSIKLMGPMKNTLKSERAGSIHSSKSIQVLDEKEEPVASIFPKQEYEIHKVTETNYYLTIGEKDLVVKKDENIIYSSVISEKLEEQSRNEINKDTDTVDQKVPENTSDSFEEKTSNEPEEEVGEEKSIADKSAGNGDPEIKTVEADRVFDEFFEVTENSLPVYDNQGVKLRKVGELLEGKYIRE</sequence>
<feature type="compositionally biased region" description="Basic and acidic residues" evidence="1">
    <location>
        <begin position="173"/>
        <end position="190"/>
    </location>
</feature>
<dbReference type="AlphaFoldDB" id="A0A3A1R9C6"/>
<name>A0A3A1R9C6_9BACI</name>
<evidence type="ECO:0000256" key="2">
    <source>
        <dbReference type="SAM" id="SignalP"/>
    </source>
</evidence>
<feature type="region of interest" description="Disordered" evidence="1">
    <location>
        <begin position="173"/>
        <end position="229"/>
    </location>
</feature>
<accession>A0A3A1R9C6</accession>